<dbReference type="AlphaFoldDB" id="A0A420Y4Y6"/>
<keyword evidence="2" id="KW-1185">Reference proteome</keyword>
<organism evidence="1 2">
    <name type="scientific">Coniochaeta pulveracea</name>
    <dbReference type="NCBI Taxonomy" id="177199"/>
    <lineage>
        <taxon>Eukaryota</taxon>
        <taxon>Fungi</taxon>
        <taxon>Dikarya</taxon>
        <taxon>Ascomycota</taxon>
        <taxon>Pezizomycotina</taxon>
        <taxon>Sordariomycetes</taxon>
        <taxon>Sordariomycetidae</taxon>
        <taxon>Coniochaetales</taxon>
        <taxon>Coniochaetaceae</taxon>
        <taxon>Coniochaeta</taxon>
    </lineage>
</organism>
<accession>A0A420Y4Y6</accession>
<evidence type="ECO:0000313" key="1">
    <source>
        <dbReference type="EMBL" id="RKU42952.1"/>
    </source>
</evidence>
<proteinExistence type="predicted"/>
<protein>
    <submittedName>
        <fullName evidence="1">Uncharacterized protein</fullName>
    </submittedName>
</protein>
<sequence length="104" mass="11541">MASLPGADCRHCPFHFLVGLSRMIQSTSIQPAGPHTLSRRASNRFLQDASQYEQLSKEATYGPATEQQSRVFLSAFGRMKAEYYSATDKHVGRSRIVATSDIDC</sequence>
<name>A0A420Y4Y6_9PEZI</name>
<reference evidence="1 2" key="1">
    <citation type="submission" date="2018-08" db="EMBL/GenBank/DDBJ databases">
        <title>Draft genome of the lignicolous fungus Coniochaeta pulveracea.</title>
        <authorList>
            <person name="Borstlap C.J."/>
            <person name="De Witt R.N."/>
            <person name="Botha A."/>
            <person name="Volschenk H."/>
        </authorList>
    </citation>
    <scope>NUCLEOTIDE SEQUENCE [LARGE SCALE GENOMIC DNA]</scope>
    <source>
        <strain evidence="1 2">CAB683</strain>
    </source>
</reference>
<dbReference type="EMBL" id="QVQW01000049">
    <property type="protein sequence ID" value="RKU42952.1"/>
    <property type="molecule type" value="Genomic_DNA"/>
</dbReference>
<dbReference type="Proteomes" id="UP000275385">
    <property type="component" value="Unassembled WGS sequence"/>
</dbReference>
<comment type="caution">
    <text evidence="1">The sequence shown here is derived from an EMBL/GenBank/DDBJ whole genome shotgun (WGS) entry which is preliminary data.</text>
</comment>
<evidence type="ECO:0000313" key="2">
    <source>
        <dbReference type="Proteomes" id="UP000275385"/>
    </source>
</evidence>
<gene>
    <name evidence="1" type="ORF">DL546_005557</name>
</gene>